<reference evidence="2 3" key="1">
    <citation type="submission" date="2024-09" db="EMBL/GenBank/DDBJ databases">
        <title>Chromosome-scale assembly of Riccia sorocarpa.</title>
        <authorList>
            <person name="Paukszto L."/>
        </authorList>
    </citation>
    <scope>NUCLEOTIDE SEQUENCE [LARGE SCALE GENOMIC DNA]</scope>
    <source>
        <strain evidence="2">LP-2024</strain>
        <tissue evidence="2">Aerial parts of the thallus</tissue>
    </source>
</reference>
<protein>
    <recommendedName>
        <fullName evidence="1">Reverse transcriptase domain-containing protein</fullName>
    </recommendedName>
</protein>
<feature type="domain" description="Reverse transcriptase" evidence="1">
    <location>
        <begin position="440"/>
        <end position="717"/>
    </location>
</feature>
<dbReference type="Pfam" id="PF03372">
    <property type="entry name" value="Exo_endo_phos"/>
    <property type="match status" value="1"/>
</dbReference>
<dbReference type="PROSITE" id="PS50878">
    <property type="entry name" value="RT_POL"/>
    <property type="match status" value="1"/>
</dbReference>
<dbReference type="InterPro" id="IPR005135">
    <property type="entry name" value="Endo/exonuclease/phosphatase"/>
</dbReference>
<comment type="caution">
    <text evidence="2">The sequence shown here is derived from an EMBL/GenBank/DDBJ whole genome shotgun (WGS) entry which is preliminary data.</text>
</comment>
<keyword evidence="3" id="KW-1185">Reference proteome</keyword>
<gene>
    <name evidence="2" type="ORF">R1sor_020428</name>
</gene>
<dbReference type="InterPro" id="IPR043502">
    <property type="entry name" value="DNA/RNA_pol_sf"/>
</dbReference>
<dbReference type="Pfam" id="PF00078">
    <property type="entry name" value="RVT_1"/>
    <property type="match status" value="1"/>
</dbReference>
<dbReference type="Proteomes" id="UP001633002">
    <property type="component" value="Unassembled WGS sequence"/>
</dbReference>
<dbReference type="Gene3D" id="3.60.10.10">
    <property type="entry name" value="Endonuclease/exonuclease/phosphatase"/>
    <property type="match status" value="1"/>
</dbReference>
<evidence type="ECO:0000313" key="2">
    <source>
        <dbReference type="EMBL" id="KAL3702406.1"/>
    </source>
</evidence>
<dbReference type="InterPro" id="IPR036691">
    <property type="entry name" value="Endo/exonu/phosph_ase_sf"/>
</dbReference>
<dbReference type="SUPFAM" id="SSF56672">
    <property type="entry name" value="DNA/RNA polymerases"/>
    <property type="match status" value="1"/>
</dbReference>
<organism evidence="2 3">
    <name type="scientific">Riccia sorocarpa</name>
    <dbReference type="NCBI Taxonomy" id="122646"/>
    <lineage>
        <taxon>Eukaryota</taxon>
        <taxon>Viridiplantae</taxon>
        <taxon>Streptophyta</taxon>
        <taxon>Embryophyta</taxon>
        <taxon>Marchantiophyta</taxon>
        <taxon>Marchantiopsida</taxon>
        <taxon>Marchantiidae</taxon>
        <taxon>Marchantiales</taxon>
        <taxon>Ricciaceae</taxon>
        <taxon>Riccia</taxon>
    </lineage>
</organism>
<dbReference type="AlphaFoldDB" id="A0ABD3IGG9"/>
<dbReference type="CDD" id="cd01650">
    <property type="entry name" value="RT_nLTR_like"/>
    <property type="match status" value="1"/>
</dbReference>
<dbReference type="InterPro" id="IPR000477">
    <property type="entry name" value="RT_dom"/>
</dbReference>
<dbReference type="PANTHER" id="PTHR31635">
    <property type="entry name" value="REVERSE TRANSCRIPTASE DOMAIN-CONTAINING PROTEIN-RELATED"/>
    <property type="match status" value="1"/>
</dbReference>
<proteinExistence type="predicted"/>
<dbReference type="PANTHER" id="PTHR31635:SF196">
    <property type="entry name" value="REVERSE TRANSCRIPTASE DOMAIN-CONTAINING PROTEIN-RELATED"/>
    <property type="match status" value="1"/>
</dbReference>
<name>A0ABD3IGG9_9MARC</name>
<evidence type="ECO:0000313" key="3">
    <source>
        <dbReference type="Proteomes" id="UP001633002"/>
    </source>
</evidence>
<dbReference type="EMBL" id="JBJQOH010000001">
    <property type="protein sequence ID" value="KAL3702406.1"/>
    <property type="molecule type" value="Genomic_DNA"/>
</dbReference>
<accession>A0ABD3IGG9</accession>
<evidence type="ECO:0000259" key="1">
    <source>
        <dbReference type="PROSITE" id="PS50878"/>
    </source>
</evidence>
<dbReference type="SUPFAM" id="SSF56219">
    <property type="entry name" value="DNase I-like"/>
    <property type="match status" value="1"/>
</dbReference>
<sequence length="961" mass="110294">MDFKPNGDGDAVLLCHNSLRVIDRGVSGKGFAAWVKVHTSVGELGIISLHAPNTCRERIEVWKWLRPMLAEGRWIVLGDFNMVERQEDSIGPSPLIKGEEKHKWDLCVGVADLVDARLCATHTPGPHFTRQAWYGSRFDQSRLDRFYLSGGGEWLYHIRSVEHQGARTLSDHVPISLEIVVQASDAANHRRRSYFKMDFKMLFRAEVLTRARISWLEHPTWARDKRKRWSLALGRIRRLLMEVREDDKRKVLPIKTMEELVECARLRVQHDTSSEAKQSFEEAITNLRRREHEEAELCRRKCKITWLKEGEAPTKYFFARLKAKNAQEAMTALELESGEVIEDQDKILGEVHRYYQALYKAEEESAAILAKREEVVNRIDKRMTEEDNVALEEVPSDEFITRIVMEMPKEKSPGIDGVMVEILKIGWEFMREDCFLMVQSFWDKKSLVGKDSRGIIKLIPKNDRKHLLRNWRPITLLTMTYKIVAKIIAVRLKDILPWLIDTQQTGFVAGRNIIDNILSLRLGQEWAQVTNQNTIFVKLDFMKAYDRVAHGFLWDTLTMMGMGEETVQRIKGLVVGGSSEIHINGDFTEEIRIERGVRQGCPLAPLLFAMTTQPLMRALREEEAQGNIQGLNIGDGKSLLHQLFADDTGICITAEEAQFDKLKEVIRDFEVASGASLNLQKSIVMQMRPAPPQTWMEESWCEVAGPGKKFVYLGVSTSSPIDEKAIADEIVQKMLKKLKHWSNRLLSWPSKTILLRHVLAATPLYQLLSVGLSRDGLEALERLCRNFLWGWNEEGNPKTSLIAWERIAQSKNKGGLGWTRFKEMSDALNVRLVGRILQGEDVEWMHLAWSFILRTLRKGSYQRECRQWSIREGLLLLPLTKVAGSPTLTRILSSWFRARRQLEWTGPSKELDGRMTMLQTKTMHQLAEANSLRLVRPGKELGVLRKAGIGTLEEAMEEDKK</sequence>